<dbReference type="EMBL" id="JAENHO010000012">
    <property type="protein sequence ID" value="MBL7259877.1"/>
    <property type="molecule type" value="Genomic_DNA"/>
</dbReference>
<dbReference type="Pfam" id="PF04167">
    <property type="entry name" value="DUF402"/>
    <property type="match status" value="1"/>
</dbReference>
<dbReference type="InterPro" id="IPR035930">
    <property type="entry name" value="FomD-like_sf"/>
</dbReference>
<dbReference type="Gene3D" id="2.40.380.10">
    <property type="entry name" value="FomD-like"/>
    <property type="match status" value="1"/>
</dbReference>
<dbReference type="RefSeq" id="WP_202996571.1">
    <property type="nucleotide sequence ID" value="NZ_JAENHO010000012.1"/>
</dbReference>
<gene>
    <name evidence="2" type="ORF">JKJ07_36710</name>
</gene>
<name>A0ABS1VZF5_9ACTN</name>
<accession>A0ABS1VZF5</accession>
<protein>
    <submittedName>
        <fullName evidence="2">DUF402 domain-containing protein</fullName>
    </submittedName>
</protein>
<dbReference type="SUPFAM" id="SSF159234">
    <property type="entry name" value="FomD-like"/>
    <property type="match status" value="1"/>
</dbReference>
<sequence length="141" mass="16049">MPFTFGQIVVRRYWRDGRNTYAKPMFVVADDDAGLLLWMAAGSEVAILHDADGRTLHDVALDEMRDPRLVRDHFRDNDILVLMPAGAAHSVWWFFRHGTFHGWYVNLEAPFTRRDDGVDTTDHVLDVVVAADRGGPLTLRS</sequence>
<reference evidence="2 3" key="1">
    <citation type="submission" date="2021-01" db="EMBL/GenBank/DDBJ databases">
        <title>Actinoplanes sp. nov. LDG1-01 isolated from lichen.</title>
        <authorList>
            <person name="Saeng-In P."/>
            <person name="Phongsopitanun W."/>
            <person name="Kanchanasin P."/>
            <person name="Yuki M."/>
            <person name="Kudo T."/>
            <person name="Ohkuma M."/>
            <person name="Tanasupawat S."/>
        </authorList>
    </citation>
    <scope>NUCLEOTIDE SEQUENCE [LARGE SCALE GENOMIC DNA]</scope>
    <source>
        <strain evidence="2 3">LDG1-01</strain>
    </source>
</reference>
<evidence type="ECO:0000313" key="3">
    <source>
        <dbReference type="Proteomes" id="UP000598996"/>
    </source>
</evidence>
<feature type="domain" description="DUF402" evidence="1">
    <location>
        <begin position="57"/>
        <end position="133"/>
    </location>
</feature>
<proteinExistence type="predicted"/>
<organism evidence="2 3">
    <name type="scientific">Paractinoplanes lichenicola</name>
    <dbReference type="NCBI Taxonomy" id="2802976"/>
    <lineage>
        <taxon>Bacteria</taxon>
        <taxon>Bacillati</taxon>
        <taxon>Actinomycetota</taxon>
        <taxon>Actinomycetes</taxon>
        <taxon>Micromonosporales</taxon>
        <taxon>Micromonosporaceae</taxon>
        <taxon>Paractinoplanes</taxon>
    </lineage>
</organism>
<dbReference type="InterPro" id="IPR007295">
    <property type="entry name" value="DUF402"/>
</dbReference>
<dbReference type="Proteomes" id="UP000598996">
    <property type="component" value="Unassembled WGS sequence"/>
</dbReference>
<evidence type="ECO:0000313" key="2">
    <source>
        <dbReference type="EMBL" id="MBL7259877.1"/>
    </source>
</evidence>
<comment type="caution">
    <text evidence="2">The sequence shown here is derived from an EMBL/GenBank/DDBJ whole genome shotgun (WGS) entry which is preliminary data.</text>
</comment>
<evidence type="ECO:0000259" key="1">
    <source>
        <dbReference type="Pfam" id="PF04167"/>
    </source>
</evidence>
<keyword evidence="3" id="KW-1185">Reference proteome</keyword>